<feature type="domain" description="Beta-mannosidase-like galactose-binding" evidence="4">
    <location>
        <begin position="978"/>
        <end position="1054"/>
    </location>
</feature>
<dbReference type="Proteomes" id="UP000186917">
    <property type="component" value="Unassembled WGS sequence"/>
</dbReference>
<dbReference type="EMBL" id="FTOR01000015">
    <property type="protein sequence ID" value="SIT34162.1"/>
    <property type="molecule type" value="Genomic_DNA"/>
</dbReference>
<dbReference type="SUPFAM" id="SSF49785">
    <property type="entry name" value="Galactose-binding domain-like"/>
    <property type="match status" value="2"/>
</dbReference>
<dbReference type="GO" id="GO:0004553">
    <property type="term" value="F:hydrolase activity, hydrolyzing O-glycosyl compounds"/>
    <property type="evidence" value="ECO:0007669"/>
    <property type="project" value="UniProtKB-ARBA"/>
</dbReference>
<evidence type="ECO:0000313" key="5">
    <source>
        <dbReference type="EMBL" id="SIT34162.1"/>
    </source>
</evidence>
<dbReference type="NCBIfam" id="NF045579">
    <property type="entry name" value="rhamnoside_JR"/>
    <property type="match status" value="1"/>
</dbReference>
<organism evidence="5 6">
    <name type="scientific">Filimonas lacunae</name>
    <dbReference type="NCBI Taxonomy" id="477680"/>
    <lineage>
        <taxon>Bacteria</taxon>
        <taxon>Pseudomonadati</taxon>
        <taxon>Bacteroidota</taxon>
        <taxon>Chitinophagia</taxon>
        <taxon>Chitinophagales</taxon>
        <taxon>Chitinophagaceae</taxon>
        <taxon>Filimonas</taxon>
    </lineage>
</organism>
<dbReference type="Pfam" id="PF22666">
    <property type="entry name" value="Glyco_hydro_2_N2"/>
    <property type="match status" value="1"/>
</dbReference>
<feature type="chain" id="PRO_5030022748" evidence="3">
    <location>
        <begin position="21"/>
        <end position="1092"/>
    </location>
</feature>
<dbReference type="PANTHER" id="PTHR43817">
    <property type="entry name" value="GLYCOSYL HYDROLASE"/>
    <property type="match status" value="1"/>
</dbReference>
<evidence type="ECO:0000256" key="3">
    <source>
        <dbReference type="SAM" id="SignalP"/>
    </source>
</evidence>
<protein>
    <submittedName>
        <fullName evidence="5">Alpha-L-rhamnosidase</fullName>
    </submittedName>
</protein>
<keyword evidence="1 3" id="KW-0732">Signal</keyword>
<dbReference type="STRING" id="477680.SAMN05421788_11518"/>
<reference evidence="6" key="1">
    <citation type="submission" date="2017-01" db="EMBL/GenBank/DDBJ databases">
        <authorList>
            <person name="Varghese N."/>
            <person name="Submissions S."/>
        </authorList>
    </citation>
    <scope>NUCLEOTIDE SEQUENCE [LARGE SCALE GENOMIC DNA]</scope>
    <source>
        <strain evidence="6">DSM 21054</strain>
    </source>
</reference>
<accession>A0A173MCF5</accession>
<dbReference type="Gene3D" id="2.60.120.260">
    <property type="entry name" value="Galactose-binding domain-like"/>
    <property type="match status" value="2"/>
</dbReference>
<dbReference type="Pfam" id="PF17132">
    <property type="entry name" value="Glyco_hydro_106"/>
    <property type="match status" value="2"/>
</dbReference>
<evidence type="ECO:0000313" key="6">
    <source>
        <dbReference type="Proteomes" id="UP000186917"/>
    </source>
</evidence>
<sequence length="1092" mass="120697">MPLMKKILLPLLLCTASVQGQQVNSPSLYQHFQQPPPAAIPWVFWYWMQAGVSRAGITADLEAMKAAGIGGAYLMSIKGATNPPLFTPAAEQLTPEWWGMVQFAMKEADRLGLKLGMHVSDGFALAGGPWITPELSMQKVVVSEKIVHGGTLFQDTLPVPESYKGYYKDIAVVAFPAPAGEGINTQTTVPEVTTSLPNTDAAVLVKPGNTKTIGSNDSCWIQYAFKQPFTCRSITITSNGTNYQAHRLIVEVSDDGIHFKRATRLESPRHGWQDGDAPVTHAIPAVTAKYFRFIYSKKGSEPGSEDLDAAKWKPSLKLKEIQLSSAPRLHQYEGKSGAAWRISARTTTAQLTDAAAVPLNKMVALTSFMKNGKLTWKVLAGNWCILRIGHTSTGHTNATGGAGSGLECDKFNRETVALQFDKWFGEALRKAGPLAPRVLNMFHVDSWECGSQNWSPVFRDEFRRRRGYDLLPYLPVMVGIPVESIAKSEQVLYDIRLTISELVKDIFYSTLATLAHANGCSFTAESVAPTMMSDGMLHYSQVDVPMGEFWLNSPTHDKPNDMLDAISGAHIYGKNIIQAEGFTTLRMTWNEHPGMLKTLQDRNYALGVNRLVYHVFMHNPWTDRKPGMTLDGVGLYFQRDQTWWKPGREWVAYASRCQALLQMGKPVVDVAVFTGSELPRRAVLPDRLVSTLPGIMGAGRVQQEKERLANVGEPLRIKPDGVSHSANMADPENWIDPLHGYAYDSFNEDALLNYSTVRNKHMVLKGGAEYGLLVLPVADSRTPGIHLLSPAALRKVEEMERQGLRVIRTPYYGSTFDSVGVIRDVVIQDAHGAAANNIAWTHRKGKDFDIYFIANQDSATRTVEVSARIIGKVPELWNPVTGDTMVAREWYSAGAYTTVPVQLPPNGSLFIVYQQPTSQQQSNAGLNWPLTDTVQHIQGMWRVNFDTASGGPLGPVAMPQLESWTENKVDAIRYYSGTANYEMQFNWQPSEGKSKVMLSLGNVANLAEVAVNGVPCGITWTAPYSVNITRAIRPGENKVTIKVTNTWANRLIGDHALPQQQQRTWTTAPYRLEGKPLQQAGLLGPVTIVQER</sequence>
<dbReference type="InterPro" id="IPR054593">
    <property type="entry name" value="Beta-mannosidase-like_N2"/>
</dbReference>
<keyword evidence="6" id="KW-1185">Reference proteome</keyword>
<evidence type="ECO:0000256" key="1">
    <source>
        <dbReference type="ARBA" id="ARBA00022729"/>
    </source>
</evidence>
<proteinExistence type="predicted"/>
<keyword evidence="2" id="KW-0378">Hydrolase</keyword>
<feature type="signal peptide" evidence="3">
    <location>
        <begin position="1"/>
        <end position="20"/>
    </location>
</feature>
<evidence type="ECO:0000259" key="4">
    <source>
        <dbReference type="Pfam" id="PF22666"/>
    </source>
</evidence>
<dbReference type="AlphaFoldDB" id="A0A173MCF5"/>
<gene>
    <name evidence="5" type="ORF">SAMN05421788_11518</name>
</gene>
<dbReference type="InterPro" id="IPR008979">
    <property type="entry name" value="Galactose-bd-like_sf"/>
</dbReference>
<dbReference type="PANTHER" id="PTHR43817:SF1">
    <property type="entry name" value="HYDROLASE, FAMILY 43, PUTATIVE (AFU_ORTHOLOGUE AFUA_3G01660)-RELATED"/>
    <property type="match status" value="1"/>
</dbReference>
<name>A0A173MCF5_9BACT</name>
<dbReference type="KEGG" id="fln:FLA_1148"/>
<evidence type="ECO:0000256" key="2">
    <source>
        <dbReference type="ARBA" id="ARBA00022801"/>
    </source>
</evidence>